<dbReference type="EMBL" id="HBNR01072457">
    <property type="protein sequence ID" value="CAE4648068.1"/>
    <property type="molecule type" value="Transcribed_RNA"/>
</dbReference>
<name>A0A7S4SMQ8_9DINO</name>
<evidence type="ECO:0000313" key="2">
    <source>
        <dbReference type="EMBL" id="CAE4648068.1"/>
    </source>
</evidence>
<feature type="compositionally biased region" description="Acidic residues" evidence="1">
    <location>
        <begin position="313"/>
        <end position="329"/>
    </location>
</feature>
<gene>
    <name evidence="2" type="ORF">AMON00008_LOCUS51372</name>
</gene>
<protein>
    <submittedName>
        <fullName evidence="2">Uncharacterized protein</fullName>
    </submittedName>
</protein>
<accession>A0A7S4SMQ8</accession>
<sequence>MAPTTGTVKLKKSIADMVKWMNSEGELAAELRLAAVAKPLAALDESTALEVLNGLLEQEEVIDDPTVWIIEAAKALAEAEAEEAPGLDFPAAAAATPRPSGGAKVKLPASTVEKLKELNASGCLQVNLPLAEVAQSLSLLSKESQEELLAGLEQNAADITNPAGWLCNACHKKAGKGKGKGKGKDKGKGKGKHGSAESGFKPLTASERKILRTINFINKTMGLERPLNFNYLKEALDLVDEKTQLRILDILKEKLEEGQEIANPTTWVKRACQRQSERYEERRQEKLKQKRQAEEGWEEAKPKKKKAAAAAEEAWEEAAGEDEQEWAEE</sequence>
<evidence type="ECO:0000256" key="1">
    <source>
        <dbReference type="SAM" id="MobiDB-lite"/>
    </source>
</evidence>
<reference evidence="2" key="1">
    <citation type="submission" date="2021-01" db="EMBL/GenBank/DDBJ databases">
        <authorList>
            <person name="Corre E."/>
            <person name="Pelletier E."/>
            <person name="Niang G."/>
            <person name="Scheremetjew M."/>
            <person name="Finn R."/>
            <person name="Kale V."/>
            <person name="Holt S."/>
            <person name="Cochrane G."/>
            <person name="Meng A."/>
            <person name="Brown T."/>
            <person name="Cohen L."/>
        </authorList>
    </citation>
    <scope>NUCLEOTIDE SEQUENCE</scope>
    <source>
        <strain evidence="2">CCMP3105</strain>
    </source>
</reference>
<feature type="compositionally biased region" description="Basic and acidic residues" evidence="1">
    <location>
        <begin position="278"/>
        <end position="301"/>
    </location>
</feature>
<organism evidence="2">
    <name type="scientific">Alexandrium monilatum</name>
    <dbReference type="NCBI Taxonomy" id="311494"/>
    <lineage>
        <taxon>Eukaryota</taxon>
        <taxon>Sar</taxon>
        <taxon>Alveolata</taxon>
        <taxon>Dinophyceae</taxon>
        <taxon>Gonyaulacales</taxon>
        <taxon>Pyrocystaceae</taxon>
        <taxon>Alexandrium</taxon>
    </lineage>
</organism>
<feature type="region of interest" description="Disordered" evidence="1">
    <location>
        <begin position="278"/>
        <end position="329"/>
    </location>
</feature>
<dbReference type="AlphaFoldDB" id="A0A7S4SMQ8"/>
<feature type="region of interest" description="Disordered" evidence="1">
    <location>
        <begin position="174"/>
        <end position="200"/>
    </location>
</feature>
<proteinExistence type="predicted"/>